<dbReference type="EMBL" id="CP031229">
    <property type="protein sequence ID" value="AXH97548.1"/>
    <property type="molecule type" value="Genomic_DNA"/>
</dbReference>
<comment type="subunit">
    <text evidence="9">Component of the Sec protein translocase complex. Heterotrimer consisting of SecY, SecE and SecG subunits. The heterotrimers can form oligomers, although 1 heterotrimer is thought to be able to translocate proteins. Interacts with the ribosome. Interacts with SecDF, and other proteins may be involved. Interacts with SecA.</text>
</comment>
<keyword evidence="5 9" id="KW-0653">Protein transport</keyword>
<sequence length="106" mass="11789">MPCVNDRAPTWRSGRDHRPARGRYPVANPAHDTEGVARSQHGSGQPARPANFVEQVLAELRKVVQPTRQELITYTIVVLVFVAAIMAFVFGADQLFRWVMGLVFGS</sequence>
<evidence type="ECO:0000256" key="3">
    <source>
        <dbReference type="ARBA" id="ARBA00022475"/>
    </source>
</evidence>
<dbReference type="PANTHER" id="PTHR33910">
    <property type="entry name" value="PROTEIN TRANSLOCASE SUBUNIT SECE"/>
    <property type="match status" value="1"/>
</dbReference>
<keyword evidence="12" id="KW-1185">Reference proteome</keyword>
<dbReference type="GO" id="GO:0043952">
    <property type="term" value="P:protein transport by the Sec complex"/>
    <property type="evidence" value="ECO:0007669"/>
    <property type="project" value="UniProtKB-UniRule"/>
</dbReference>
<comment type="similarity">
    <text evidence="9">Belongs to the SecE/SEC61-gamma family.</text>
</comment>
<dbReference type="KEGG" id="orn:DV701_16800"/>
<dbReference type="NCBIfam" id="TIGR00964">
    <property type="entry name" value="secE_bact"/>
    <property type="match status" value="1"/>
</dbReference>
<keyword evidence="4 9" id="KW-0812">Transmembrane</keyword>
<reference evidence="11 12" key="1">
    <citation type="submission" date="2018-07" db="EMBL/GenBank/DDBJ databases">
        <title>Complete genome sequencing of Ornithinimicrobium sp. AMA3305.</title>
        <authorList>
            <person name="Bae J.-W."/>
        </authorList>
    </citation>
    <scope>NUCLEOTIDE SEQUENCE [LARGE SCALE GENOMIC DNA]</scope>
    <source>
        <strain evidence="11 12">AMA3305</strain>
    </source>
</reference>
<accession>A0A345NR90</accession>
<evidence type="ECO:0000256" key="4">
    <source>
        <dbReference type="ARBA" id="ARBA00022692"/>
    </source>
</evidence>
<dbReference type="PANTHER" id="PTHR33910:SF1">
    <property type="entry name" value="PROTEIN TRANSLOCASE SUBUNIT SECE"/>
    <property type="match status" value="1"/>
</dbReference>
<evidence type="ECO:0000256" key="2">
    <source>
        <dbReference type="ARBA" id="ARBA00022448"/>
    </source>
</evidence>
<dbReference type="OrthoDB" id="9805743at2"/>
<evidence type="ECO:0000256" key="8">
    <source>
        <dbReference type="ARBA" id="ARBA00023136"/>
    </source>
</evidence>
<protein>
    <recommendedName>
        <fullName evidence="9">Protein translocase subunit SecE</fullName>
    </recommendedName>
</protein>
<evidence type="ECO:0000313" key="12">
    <source>
        <dbReference type="Proteomes" id="UP000253790"/>
    </source>
</evidence>
<dbReference type="GO" id="GO:0009306">
    <property type="term" value="P:protein secretion"/>
    <property type="evidence" value="ECO:0007669"/>
    <property type="project" value="UniProtKB-UniRule"/>
</dbReference>
<feature type="region of interest" description="Disordered" evidence="10">
    <location>
        <begin position="1"/>
        <end position="48"/>
    </location>
</feature>
<comment type="function">
    <text evidence="9">Essential subunit of the Sec protein translocation channel SecYEG. Clamps together the 2 halves of SecY. May contact the channel plug during translocation.</text>
</comment>
<dbReference type="InterPro" id="IPR001901">
    <property type="entry name" value="Translocase_SecE/Sec61-g"/>
</dbReference>
<dbReference type="InterPro" id="IPR038379">
    <property type="entry name" value="SecE_sf"/>
</dbReference>
<organism evidence="11 12">
    <name type="scientific">Ornithinimicrobium avium</name>
    <dbReference type="NCBI Taxonomy" id="2283195"/>
    <lineage>
        <taxon>Bacteria</taxon>
        <taxon>Bacillati</taxon>
        <taxon>Actinomycetota</taxon>
        <taxon>Actinomycetes</taxon>
        <taxon>Micrococcales</taxon>
        <taxon>Ornithinimicrobiaceae</taxon>
        <taxon>Ornithinimicrobium</taxon>
    </lineage>
</organism>
<evidence type="ECO:0000256" key="6">
    <source>
        <dbReference type="ARBA" id="ARBA00022989"/>
    </source>
</evidence>
<name>A0A345NR90_9MICO</name>
<dbReference type="GO" id="GO:0008320">
    <property type="term" value="F:protein transmembrane transporter activity"/>
    <property type="evidence" value="ECO:0007669"/>
    <property type="project" value="UniProtKB-UniRule"/>
</dbReference>
<keyword evidence="2 9" id="KW-0813">Transport</keyword>
<keyword evidence="7 9" id="KW-0811">Translocation</keyword>
<proteinExistence type="inferred from homology"/>
<dbReference type="HAMAP" id="MF_00422">
    <property type="entry name" value="SecE"/>
    <property type="match status" value="1"/>
</dbReference>
<keyword evidence="6 9" id="KW-1133">Transmembrane helix</keyword>
<evidence type="ECO:0000256" key="5">
    <source>
        <dbReference type="ARBA" id="ARBA00022927"/>
    </source>
</evidence>
<dbReference type="InterPro" id="IPR005807">
    <property type="entry name" value="SecE_bac"/>
</dbReference>
<evidence type="ECO:0000256" key="9">
    <source>
        <dbReference type="HAMAP-Rule" id="MF_00422"/>
    </source>
</evidence>
<evidence type="ECO:0000313" key="11">
    <source>
        <dbReference type="EMBL" id="AXH97548.1"/>
    </source>
</evidence>
<keyword evidence="3 9" id="KW-1003">Cell membrane</keyword>
<dbReference type="GO" id="GO:0006605">
    <property type="term" value="P:protein targeting"/>
    <property type="evidence" value="ECO:0007669"/>
    <property type="project" value="UniProtKB-UniRule"/>
</dbReference>
<dbReference type="Pfam" id="PF00584">
    <property type="entry name" value="SecE"/>
    <property type="match status" value="1"/>
</dbReference>
<dbReference type="AlphaFoldDB" id="A0A345NR90"/>
<dbReference type="GO" id="GO:0005886">
    <property type="term" value="C:plasma membrane"/>
    <property type="evidence" value="ECO:0007669"/>
    <property type="project" value="UniProtKB-SubCell"/>
</dbReference>
<dbReference type="GO" id="GO:0065002">
    <property type="term" value="P:intracellular protein transmembrane transport"/>
    <property type="evidence" value="ECO:0007669"/>
    <property type="project" value="UniProtKB-UniRule"/>
</dbReference>
<evidence type="ECO:0000256" key="1">
    <source>
        <dbReference type="ARBA" id="ARBA00004370"/>
    </source>
</evidence>
<feature type="transmembrane region" description="Helical" evidence="9">
    <location>
        <begin position="71"/>
        <end position="92"/>
    </location>
</feature>
<evidence type="ECO:0000256" key="10">
    <source>
        <dbReference type="SAM" id="MobiDB-lite"/>
    </source>
</evidence>
<gene>
    <name evidence="9" type="primary">secE</name>
    <name evidence="11" type="ORF">DV701_16800</name>
</gene>
<evidence type="ECO:0000256" key="7">
    <source>
        <dbReference type="ARBA" id="ARBA00023010"/>
    </source>
</evidence>
<keyword evidence="8 9" id="KW-0472">Membrane</keyword>
<dbReference type="Gene3D" id="1.20.5.1030">
    <property type="entry name" value="Preprotein translocase secy subunit"/>
    <property type="match status" value="1"/>
</dbReference>
<comment type="subcellular location">
    <subcellularLocation>
        <location evidence="9">Cell membrane</location>
        <topology evidence="9">Single-pass membrane protein</topology>
    </subcellularLocation>
    <subcellularLocation>
        <location evidence="1">Membrane</location>
    </subcellularLocation>
</comment>
<dbReference type="Proteomes" id="UP000253790">
    <property type="component" value="Chromosome"/>
</dbReference>